<keyword evidence="3" id="KW-1185">Reference proteome</keyword>
<feature type="signal peptide" evidence="1">
    <location>
        <begin position="1"/>
        <end position="22"/>
    </location>
</feature>
<gene>
    <name evidence="2" type="ORF">SAMN05421737_105243</name>
</gene>
<organism evidence="2 3">
    <name type="scientific">Shouchella lonarensis</name>
    <dbReference type="NCBI Taxonomy" id="1464122"/>
    <lineage>
        <taxon>Bacteria</taxon>
        <taxon>Bacillati</taxon>
        <taxon>Bacillota</taxon>
        <taxon>Bacilli</taxon>
        <taxon>Bacillales</taxon>
        <taxon>Bacillaceae</taxon>
        <taxon>Shouchella</taxon>
    </lineage>
</organism>
<evidence type="ECO:0000313" key="3">
    <source>
        <dbReference type="Proteomes" id="UP000242662"/>
    </source>
</evidence>
<keyword evidence="1" id="KW-0732">Signal</keyword>
<evidence type="ECO:0000256" key="1">
    <source>
        <dbReference type="SAM" id="SignalP"/>
    </source>
</evidence>
<evidence type="ECO:0000313" key="2">
    <source>
        <dbReference type="EMBL" id="SDC13283.1"/>
    </source>
</evidence>
<reference evidence="3" key="1">
    <citation type="submission" date="2016-09" db="EMBL/GenBank/DDBJ databases">
        <authorList>
            <person name="Varghese N."/>
            <person name="Submissions S."/>
        </authorList>
    </citation>
    <scope>NUCLEOTIDE SEQUENCE [LARGE SCALE GENOMIC DNA]</scope>
    <source>
        <strain evidence="3">25nlg</strain>
    </source>
</reference>
<name>A0A1G6J3V2_9BACI</name>
<proteinExistence type="predicted"/>
<dbReference type="AlphaFoldDB" id="A0A1G6J3V2"/>
<protein>
    <submittedName>
        <fullName evidence="2">Uncharacterized protein</fullName>
    </submittedName>
</protein>
<dbReference type="Proteomes" id="UP000242662">
    <property type="component" value="Unassembled WGS sequence"/>
</dbReference>
<sequence length="108" mass="12372">MKKVKQLTLLTTALLTTFFVFATTFGGEVAHGQVIQEKNAITKNMSVQSKSTIKYGEMKRTLSKPVSKYHVSYLLKGGRYMGWLYLHKKWKEGNLWYASYSGTLKKVK</sequence>
<dbReference type="EMBL" id="FMYM01000005">
    <property type="protein sequence ID" value="SDC13283.1"/>
    <property type="molecule type" value="Genomic_DNA"/>
</dbReference>
<accession>A0A1G6J3V2</accession>
<feature type="chain" id="PRO_5017373644" evidence="1">
    <location>
        <begin position="23"/>
        <end position="108"/>
    </location>
</feature>
<dbReference type="RefSeq" id="WP_090775587.1">
    <property type="nucleotide sequence ID" value="NZ_FMYM01000005.1"/>
</dbReference>